<comment type="caution">
    <text evidence="1">The sequence shown here is derived from an EMBL/GenBank/DDBJ whole genome shotgun (WGS) entry which is preliminary data.</text>
</comment>
<sequence length="203" mass="21564">MQNSPRGTTLRDPMPIHPTLAGLVQLYPGASYRTDSATLGLALLAGPSREGQWVAAIGVDDFGAEAAAELGIDLSRTLLVPDPGGHWPEVTAALLDVTSVLLLRPPAQVDAHTASRISARLRKRSAALVVQGPWPQCEAYLSVERQQWQGVGHGEGHLRSRRLMLDVRRGSGPGRTTTLSLPGTPLEAAPLTAVARPILREVG</sequence>
<proteinExistence type="predicted"/>
<organism evidence="1 2">
    <name type="scientific">Nocardioides dubius</name>
    <dbReference type="NCBI Taxonomy" id="317019"/>
    <lineage>
        <taxon>Bacteria</taxon>
        <taxon>Bacillati</taxon>
        <taxon>Actinomycetota</taxon>
        <taxon>Actinomycetes</taxon>
        <taxon>Propionibacteriales</taxon>
        <taxon>Nocardioidaceae</taxon>
        <taxon>Nocardioides</taxon>
    </lineage>
</organism>
<protein>
    <recommendedName>
        <fullName evidence="3">Protein RecA</fullName>
    </recommendedName>
</protein>
<dbReference type="Proteomes" id="UP001501581">
    <property type="component" value="Unassembled WGS sequence"/>
</dbReference>
<accession>A0ABP4EEB3</accession>
<evidence type="ECO:0000313" key="1">
    <source>
        <dbReference type="EMBL" id="GAA1100980.1"/>
    </source>
</evidence>
<name>A0ABP4EEB3_9ACTN</name>
<evidence type="ECO:0000313" key="2">
    <source>
        <dbReference type="Proteomes" id="UP001501581"/>
    </source>
</evidence>
<dbReference type="RefSeq" id="WP_343993694.1">
    <property type="nucleotide sequence ID" value="NZ_BAAALG010000007.1"/>
</dbReference>
<evidence type="ECO:0008006" key="3">
    <source>
        <dbReference type="Google" id="ProtNLM"/>
    </source>
</evidence>
<reference evidence="2" key="1">
    <citation type="journal article" date="2019" name="Int. J. Syst. Evol. Microbiol.">
        <title>The Global Catalogue of Microorganisms (GCM) 10K type strain sequencing project: providing services to taxonomists for standard genome sequencing and annotation.</title>
        <authorList>
            <consortium name="The Broad Institute Genomics Platform"/>
            <consortium name="The Broad Institute Genome Sequencing Center for Infectious Disease"/>
            <person name="Wu L."/>
            <person name="Ma J."/>
        </authorList>
    </citation>
    <scope>NUCLEOTIDE SEQUENCE [LARGE SCALE GENOMIC DNA]</scope>
    <source>
        <strain evidence="2">JCM 13008</strain>
    </source>
</reference>
<keyword evidence="2" id="KW-1185">Reference proteome</keyword>
<gene>
    <name evidence="1" type="ORF">GCM10009668_18880</name>
</gene>
<dbReference type="EMBL" id="BAAALG010000007">
    <property type="protein sequence ID" value="GAA1100980.1"/>
    <property type="molecule type" value="Genomic_DNA"/>
</dbReference>